<proteinExistence type="predicted"/>
<evidence type="ECO:0000313" key="2">
    <source>
        <dbReference type="Proteomes" id="UP000178951"/>
    </source>
</evidence>
<name>A0A1F4TPY7_UNCSA</name>
<sequence length="323" mass="36537">MSNYISQLFTGSHSWLLPRYRLGTALVKCQAVMQRPGQASEQAVEQTSREVGFDLSAFERGTVVTLAEKVIVDGQSTALFMADNNQPPHAAWSKLHINQPPQLLLGVESAGPMIFFSYPMCDSFRAFRTLYGISAPLEVLKDSAYFYRVAYINALSSPADIELTKVHEAQHYYFNSFPRLTGRTSLSGSITQNCIRLQPLISDRKISPADRLPFVIELGQWLALSEIYVRLSEVAAGTRPAFVPEAIKHYGPQHVMYEFLENTGLDHATYQRSAISEMYHYYRLLGRIQNWVEQFGPSETLQLVCQLGYLELVRIDEELRPGE</sequence>
<dbReference type="STRING" id="1802583.A2311_06510"/>
<organism evidence="1 2">
    <name type="scientific">candidate division WOR-1 bacterium RIFOXYB2_FULL_48_7</name>
    <dbReference type="NCBI Taxonomy" id="1802583"/>
    <lineage>
        <taxon>Bacteria</taxon>
        <taxon>Bacillati</taxon>
        <taxon>Saganbacteria</taxon>
    </lineage>
</organism>
<dbReference type="Proteomes" id="UP000178951">
    <property type="component" value="Unassembled WGS sequence"/>
</dbReference>
<evidence type="ECO:0000313" key="1">
    <source>
        <dbReference type="EMBL" id="OGC34781.1"/>
    </source>
</evidence>
<comment type="caution">
    <text evidence="1">The sequence shown here is derived from an EMBL/GenBank/DDBJ whole genome shotgun (WGS) entry which is preliminary data.</text>
</comment>
<protein>
    <submittedName>
        <fullName evidence="1">Uncharacterized protein</fullName>
    </submittedName>
</protein>
<dbReference type="EMBL" id="MEUF01000039">
    <property type="protein sequence ID" value="OGC34781.1"/>
    <property type="molecule type" value="Genomic_DNA"/>
</dbReference>
<accession>A0A1F4TPY7</accession>
<gene>
    <name evidence="1" type="ORF">A2311_06510</name>
</gene>
<reference evidence="1 2" key="1">
    <citation type="journal article" date="2016" name="Nat. Commun.">
        <title>Thousands of microbial genomes shed light on interconnected biogeochemical processes in an aquifer system.</title>
        <authorList>
            <person name="Anantharaman K."/>
            <person name="Brown C.T."/>
            <person name="Hug L.A."/>
            <person name="Sharon I."/>
            <person name="Castelle C.J."/>
            <person name="Probst A.J."/>
            <person name="Thomas B.C."/>
            <person name="Singh A."/>
            <person name="Wilkins M.J."/>
            <person name="Karaoz U."/>
            <person name="Brodie E.L."/>
            <person name="Williams K.H."/>
            <person name="Hubbard S.S."/>
            <person name="Banfield J.F."/>
        </authorList>
    </citation>
    <scope>NUCLEOTIDE SEQUENCE [LARGE SCALE GENOMIC DNA]</scope>
</reference>
<dbReference type="AlphaFoldDB" id="A0A1F4TPY7"/>